<name>A0A642ULV6_9ASCO</name>
<dbReference type="AlphaFoldDB" id="A0A642ULV6"/>
<dbReference type="Gene3D" id="1.10.20.70">
    <property type="entry name" value="Transcription termination and cleavage factor, C-terminal domain"/>
    <property type="match status" value="1"/>
</dbReference>
<feature type="region of interest" description="Disordered" evidence="4">
    <location>
        <begin position="101"/>
        <end position="161"/>
    </location>
</feature>
<organism evidence="6 7">
    <name type="scientific">Trichomonascus ciferrii</name>
    <dbReference type="NCBI Taxonomy" id="44093"/>
    <lineage>
        <taxon>Eukaryota</taxon>
        <taxon>Fungi</taxon>
        <taxon>Dikarya</taxon>
        <taxon>Ascomycota</taxon>
        <taxon>Saccharomycotina</taxon>
        <taxon>Dipodascomycetes</taxon>
        <taxon>Dipodascales</taxon>
        <taxon>Trichomonascaceae</taxon>
        <taxon>Trichomonascus</taxon>
        <taxon>Trichomonascus ciferrii complex</taxon>
    </lineage>
</organism>
<dbReference type="InterPro" id="IPR025742">
    <property type="entry name" value="CSTF2_hinge"/>
</dbReference>
<dbReference type="Pfam" id="PF14327">
    <property type="entry name" value="CSTF2_hinge"/>
    <property type="match status" value="1"/>
</dbReference>
<feature type="compositionally biased region" description="Pro residues" evidence="4">
    <location>
        <begin position="249"/>
        <end position="266"/>
    </location>
</feature>
<feature type="compositionally biased region" description="Polar residues" evidence="4">
    <location>
        <begin position="237"/>
        <end position="247"/>
    </location>
</feature>
<gene>
    <name evidence="6" type="ORF">TRICI_006096</name>
</gene>
<reference evidence="6" key="1">
    <citation type="journal article" date="2019" name="G3 (Bethesda)">
        <title>Genome Assemblies of Two Rare Opportunistic Yeast Pathogens: Diutina rugosa (syn. Candida rugosa) and Trichomonascus ciferrii (syn. Candida ciferrii).</title>
        <authorList>
            <person name="Mixao V."/>
            <person name="Saus E."/>
            <person name="Hansen A.P."/>
            <person name="Lass-Florl C."/>
            <person name="Gabaldon T."/>
        </authorList>
    </citation>
    <scope>NUCLEOTIDE SEQUENCE</scope>
    <source>
        <strain evidence="6">CBS 4856</strain>
    </source>
</reference>
<dbReference type="PROSITE" id="PS50102">
    <property type="entry name" value="RRM"/>
    <property type="match status" value="1"/>
</dbReference>
<dbReference type="InterPro" id="IPR026896">
    <property type="entry name" value="CSTF_C"/>
</dbReference>
<feature type="region of interest" description="Disordered" evidence="4">
    <location>
        <begin position="237"/>
        <end position="271"/>
    </location>
</feature>
<dbReference type="PANTHER" id="PTHR45735">
    <property type="entry name" value="CLEAVAGE STIMULATION FACTOR SUBUNIT 2"/>
    <property type="match status" value="1"/>
</dbReference>
<dbReference type="InterPro" id="IPR012677">
    <property type="entry name" value="Nucleotide-bd_a/b_plait_sf"/>
</dbReference>
<comment type="caution">
    <text evidence="6">The sequence shown here is derived from an EMBL/GenBank/DDBJ whole genome shotgun (WGS) entry which is preliminary data.</text>
</comment>
<dbReference type="InterPro" id="IPR038192">
    <property type="entry name" value="CSTF_C_sf"/>
</dbReference>
<keyword evidence="7" id="KW-1185">Reference proteome</keyword>
<dbReference type="GO" id="GO:0005847">
    <property type="term" value="C:mRNA cleavage and polyadenylation specificity factor complex"/>
    <property type="evidence" value="ECO:0007669"/>
    <property type="project" value="TreeGrafter"/>
</dbReference>
<dbReference type="GO" id="GO:0003729">
    <property type="term" value="F:mRNA binding"/>
    <property type="evidence" value="ECO:0007669"/>
    <property type="project" value="TreeGrafter"/>
</dbReference>
<evidence type="ECO:0000256" key="4">
    <source>
        <dbReference type="SAM" id="MobiDB-lite"/>
    </source>
</evidence>
<evidence type="ECO:0000256" key="2">
    <source>
        <dbReference type="ARBA" id="ARBA00023242"/>
    </source>
</evidence>
<evidence type="ECO:0000313" key="6">
    <source>
        <dbReference type="EMBL" id="KAA8901283.1"/>
    </source>
</evidence>
<evidence type="ECO:0000256" key="3">
    <source>
        <dbReference type="PROSITE-ProRule" id="PRU00176"/>
    </source>
</evidence>
<evidence type="ECO:0000259" key="5">
    <source>
        <dbReference type="PROSITE" id="PS50102"/>
    </source>
</evidence>
<evidence type="ECO:0000256" key="1">
    <source>
        <dbReference type="ARBA" id="ARBA00004123"/>
    </source>
</evidence>
<dbReference type="GO" id="GO:0031124">
    <property type="term" value="P:mRNA 3'-end processing"/>
    <property type="evidence" value="ECO:0007669"/>
    <property type="project" value="InterPro"/>
</dbReference>
<feature type="compositionally biased region" description="Low complexity" evidence="4">
    <location>
        <begin position="119"/>
        <end position="129"/>
    </location>
</feature>
<dbReference type="InterPro" id="IPR000504">
    <property type="entry name" value="RRM_dom"/>
</dbReference>
<keyword evidence="2" id="KW-0539">Nucleus</keyword>
<dbReference type="Gene3D" id="3.30.70.330">
    <property type="match status" value="1"/>
</dbReference>
<dbReference type="SMART" id="SM00360">
    <property type="entry name" value="RRM"/>
    <property type="match status" value="1"/>
</dbReference>
<dbReference type="Proteomes" id="UP000761534">
    <property type="component" value="Unassembled WGS sequence"/>
</dbReference>
<proteinExistence type="predicted"/>
<dbReference type="Pfam" id="PF14304">
    <property type="entry name" value="CSTF_C"/>
    <property type="match status" value="1"/>
</dbReference>
<sequence>MKFKRCWLGIGYAPTRMSEKKPGRVVFLGDIPYDLNEYQVAELARTVGPITNVRLVTDRETNKSRGFAFVEFAELNSAMHAVQVLNGQPVGSRTLRVDFSNEATTNFRKDNPGRKPPKKNNNNNVFAPPQFQPPPQPQQQQQPPQRQPKQQPQQHNPMMDVPHNLIVNDNISRTLAQFPPPQLLDVIRNMKLLTSQDPVKASEILHANSHMTYALLQALLLMGLVDKDVVAQAVQGQPMPTTNNNHYATPPPPPPPPTQPVQPLPQDPQEASMIQQVLALTQDQINSLPPQERNAIIAIREQYGGSRY</sequence>
<dbReference type="InterPro" id="IPR035979">
    <property type="entry name" value="RBD_domain_sf"/>
</dbReference>
<protein>
    <recommendedName>
        <fullName evidence="5">RRM domain-containing protein</fullName>
    </recommendedName>
</protein>
<dbReference type="PANTHER" id="PTHR45735:SF2">
    <property type="entry name" value="CLEAVAGE STIMULATION FACTOR SUBUNIT 2"/>
    <property type="match status" value="1"/>
</dbReference>
<dbReference type="Pfam" id="PF00076">
    <property type="entry name" value="RRM_1"/>
    <property type="match status" value="1"/>
</dbReference>
<accession>A0A642ULV6</accession>
<dbReference type="EMBL" id="SWFS01000490">
    <property type="protein sequence ID" value="KAA8901283.1"/>
    <property type="molecule type" value="Genomic_DNA"/>
</dbReference>
<dbReference type="OrthoDB" id="4096831at2759"/>
<comment type="subcellular location">
    <subcellularLocation>
        <location evidence="1">Nucleus</location>
    </subcellularLocation>
</comment>
<feature type="domain" description="RRM" evidence="5">
    <location>
        <begin position="24"/>
        <end position="102"/>
    </location>
</feature>
<dbReference type="Gene3D" id="1.25.40.630">
    <property type="match status" value="1"/>
</dbReference>
<keyword evidence="3" id="KW-0694">RNA-binding</keyword>
<evidence type="ECO:0000313" key="7">
    <source>
        <dbReference type="Proteomes" id="UP000761534"/>
    </source>
</evidence>
<dbReference type="VEuPathDB" id="FungiDB:TRICI_006096"/>
<dbReference type="SUPFAM" id="SSF54928">
    <property type="entry name" value="RNA-binding domain, RBD"/>
    <property type="match status" value="1"/>
</dbReference>
<feature type="compositionally biased region" description="Low complexity" evidence="4">
    <location>
        <begin position="138"/>
        <end position="157"/>
    </location>
</feature>